<dbReference type="GO" id="GO:0006935">
    <property type="term" value="P:chemotaxis"/>
    <property type="evidence" value="ECO:0007669"/>
    <property type="project" value="InterPro"/>
</dbReference>
<feature type="domain" description="HAMP" evidence="10">
    <location>
        <begin position="302"/>
        <end position="354"/>
    </location>
</feature>
<dbReference type="PROSITE" id="PS50885">
    <property type="entry name" value="HAMP"/>
    <property type="match status" value="1"/>
</dbReference>
<evidence type="ECO:0000256" key="4">
    <source>
        <dbReference type="ARBA" id="ARBA00023136"/>
    </source>
</evidence>
<dbReference type="GO" id="GO:0016020">
    <property type="term" value="C:membrane"/>
    <property type="evidence" value="ECO:0007669"/>
    <property type="project" value="UniProtKB-SubCell"/>
</dbReference>
<dbReference type="Pfam" id="PF00015">
    <property type="entry name" value="MCPsignal"/>
    <property type="match status" value="1"/>
</dbReference>
<dbReference type="InterPro" id="IPR004090">
    <property type="entry name" value="Chemotax_Me-accpt_rcpt"/>
</dbReference>
<dbReference type="eggNOG" id="COG0840">
    <property type="taxonomic scope" value="Bacteria"/>
</dbReference>
<dbReference type="GO" id="GO:0004888">
    <property type="term" value="F:transmembrane signaling receptor activity"/>
    <property type="evidence" value="ECO:0007669"/>
    <property type="project" value="InterPro"/>
</dbReference>
<comment type="similarity">
    <text evidence="6">Belongs to the methyl-accepting chemotaxis (MCP) protein family.</text>
</comment>
<keyword evidence="3 8" id="KW-1133">Transmembrane helix</keyword>
<sequence length="631" mass="69310">MKLNLKQKLFVIFSAILCITLVLGFYPLRSQSDQSEILLNVIFADEAFYRSRLAQADYIILNDSELINEVSDNARNAFQHLDDASSSMSLESSIERVGEIKKNISDFLDLFNEYAEINNELSVKLDVLLQEAADIRIIIKEIKDDLIKNNSASSVDQKTLISLDRLGNHFNAADVYFWRYSEKKTDELKGLIEQSIAGLYKEKDNFELIYKTQNEILFNRLDKDIAAYREAFEHVVKHNALLEKNKVTMIAAAYTASNDTSVLVDAEVLVAKQHTEFVNKVTIGLIVAAFIICLLLGRWLTQSIMRSLKNSIDFAEGIAKGDLSHTLDDLGHDEFSQLNRALCEIVVSLRKVMDQIILVTRELEQSSHQISLSVDNTVVSVQQQQQETELVATAVNELAAAAVQITQNAQGASSTSLEAEKGVAVSQKVVAQTEGAMSELSNTLKHATSVVDDLSSNSANIEGILVVIRGIADQTNLLALNAAIEAARAGEQGRGFAVVADEVRTLAQKTQDSISEINTIIESIQQGAESVVREMVSSNEKGELVVSLTTESSDSLNQIVNSIRAIVETNNQVAVGAQEQSLVAEEVDRNIIKIKGLSDGNSNHLGAIKGQIDALSVQTKSMGQLVSFFKV</sequence>
<organism evidence="11 12">
    <name type="scientific">Marinomonas posidonica (strain CECT 7376 / NCIMB 14433 / IVIA-Po-181)</name>
    <dbReference type="NCBI Taxonomy" id="491952"/>
    <lineage>
        <taxon>Bacteria</taxon>
        <taxon>Pseudomonadati</taxon>
        <taxon>Pseudomonadota</taxon>
        <taxon>Gammaproteobacteria</taxon>
        <taxon>Oceanospirillales</taxon>
        <taxon>Oceanospirillaceae</taxon>
        <taxon>Marinomonas</taxon>
    </lineage>
</organism>
<accession>F6CXS5</accession>
<dbReference type="CDD" id="cd11386">
    <property type="entry name" value="MCP_signal"/>
    <property type="match status" value="1"/>
</dbReference>
<dbReference type="FunFam" id="1.10.287.950:FF:000001">
    <property type="entry name" value="Methyl-accepting chemotaxis sensory transducer"/>
    <property type="match status" value="1"/>
</dbReference>
<evidence type="ECO:0000313" key="12">
    <source>
        <dbReference type="Proteomes" id="UP000009230"/>
    </source>
</evidence>
<keyword evidence="2 8" id="KW-0812">Transmembrane</keyword>
<evidence type="ECO:0000256" key="3">
    <source>
        <dbReference type="ARBA" id="ARBA00022989"/>
    </source>
</evidence>
<dbReference type="Gene3D" id="1.10.287.950">
    <property type="entry name" value="Methyl-accepting chemotaxis protein"/>
    <property type="match status" value="1"/>
</dbReference>
<proteinExistence type="inferred from homology"/>
<dbReference type="PROSITE" id="PS50111">
    <property type="entry name" value="CHEMOTAXIS_TRANSDUC_2"/>
    <property type="match status" value="1"/>
</dbReference>
<evidence type="ECO:0000256" key="8">
    <source>
        <dbReference type="SAM" id="Phobius"/>
    </source>
</evidence>
<dbReference type="STRING" id="491952.Mar181_0322"/>
<dbReference type="OrthoDB" id="5613951at2"/>
<keyword evidence="5 7" id="KW-0807">Transducer</keyword>
<evidence type="ECO:0000256" key="7">
    <source>
        <dbReference type="PROSITE-ProRule" id="PRU00284"/>
    </source>
</evidence>
<evidence type="ECO:0000256" key="2">
    <source>
        <dbReference type="ARBA" id="ARBA00022692"/>
    </source>
</evidence>
<evidence type="ECO:0000259" key="10">
    <source>
        <dbReference type="PROSITE" id="PS50885"/>
    </source>
</evidence>
<dbReference type="SMART" id="SM00283">
    <property type="entry name" value="MA"/>
    <property type="match status" value="1"/>
</dbReference>
<evidence type="ECO:0000256" key="5">
    <source>
        <dbReference type="ARBA" id="ARBA00023224"/>
    </source>
</evidence>
<dbReference type="GO" id="GO:0007165">
    <property type="term" value="P:signal transduction"/>
    <property type="evidence" value="ECO:0007669"/>
    <property type="project" value="UniProtKB-KW"/>
</dbReference>
<evidence type="ECO:0000259" key="9">
    <source>
        <dbReference type="PROSITE" id="PS50111"/>
    </source>
</evidence>
<reference evidence="11 12" key="1">
    <citation type="journal article" date="2012" name="Stand. Genomic Sci.">
        <title>Complete genome sequence of Marinomonas posidonica type strain (IVIA-Po-181(T)).</title>
        <authorList>
            <person name="Lucas-Elio P."/>
            <person name="Goodwin L."/>
            <person name="Woyke T."/>
            <person name="Pitluck S."/>
            <person name="Nolan M."/>
            <person name="Kyrpides N.C."/>
            <person name="Detter J.C."/>
            <person name="Copeland A."/>
            <person name="Lu M."/>
            <person name="Bruce D."/>
            <person name="Detter C."/>
            <person name="Tapia R."/>
            <person name="Han S."/>
            <person name="Land M.L."/>
            <person name="Ivanova N."/>
            <person name="Mikhailova N."/>
            <person name="Johnston A.W."/>
            <person name="Sanchez-Amat A."/>
        </authorList>
    </citation>
    <scope>NUCLEOTIDE SEQUENCE [LARGE SCALE GENOMIC DNA]</scope>
    <source>
        <strain evidence="12">CECT 7376 / NCIMB 14433 / IVIA-Po-181</strain>
    </source>
</reference>
<dbReference type="InterPro" id="IPR003660">
    <property type="entry name" value="HAMP_dom"/>
</dbReference>
<comment type="subcellular location">
    <subcellularLocation>
        <location evidence="1">Membrane</location>
        <topology evidence="1">Multi-pass membrane protein</topology>
    </subcellularLocation>
</comment>
<evidence type="ECO:0000256" key="1">
    <source>
        <dbReference type="ARBA" id="ARBA00004141"/>
    </source>
</evidence>
<gene>
    <name evidence="11" type="ordered locus">Mar181_0322</name>
</gene>
<dbReference type="SUPFAM" id="SSF58104">
    <property type="entry name" value="Methyl-accepting chemotaxis protein (MCP) signaling domain"/>
    <property type="match status" value="1"/>
</dbReference>
<name>F6CXS5_MARPP</name>
<dbReference type="Proteomes" id="UP000009230">
    <property type="component" value="Chromosome"/>
</dbReference>
<dbReference type="KEGG" id="mpc:Mar181_0322"/>
<keyword evidence="12" id="KW-1185">Reference proteome</keyword>
<dbReference type="InterPro" id="IPR004089">
    <property type="entry name" value="MCPsignal_dom"/>
</dbReference>
<dbReference type="PANTHER" id="PTHR32089">
    <property type="entry name" value="METHYL-ACCEPTING CHEMOTAXIS PROTEIN MCPB"/>
    <property type="match status" value="1"/>
</dbReference>
<dbReference type="AlphaFoldDB" id="F6CXS5"/>
<dbReference type="RefSeq" id="WP_013794865.1">
    <property type="nucleotide sequence ID" value="NC_015559.1"/>
</dbReference>
<dbReference type="PRINTS" id="PR00260">
    <property type="entry name" value="CHEMTRNSDUCR"/>
</dbReference>
<feature type="transmembrane region" description="Helical" evidence="8">
    <location>
        <begin position="281"/>
        <end position="300"/>
    </location>
</feature>
<keyword evidence="4 8" id="KW-0472">Membrane</keyword>
<dbReference type="HOGENOM" id="CLU_000445_107_27_6"/>
<dbReference type="PANTHER" id="PTHR32089:SF119">
    <property type="entry name" value="METHYL-ACCEPTING CHEMOTAXIS PROTEIN CTPL"/>
    <property type="match status" value="1"/>
</dbReference>
<evidence type="ECO:0000256" key="6">
    <source>
        <dbReference type="ARBA" id="ARBA00029447"/>
    </source>
</evidence>
<dbReference type="EMBL" id="CP002771">
    <property type="protein sequence ID" value="AEF53388.1"/>
    <property type="molecule type" value="Genomic_DNA"/>
</dbReference>
<protein>
    <submittedName>
        <fullName evidence="11">Methyl-accepting chemotaxis sensory transducer</fullName>
    </submittedName>
</protein>
<evidence type="ECO:0000313" key="11">
    <source>
        <dbReference type="EMBL" id="AEF53388.1"/>
    </source>
</evidence>
<feature type="domain" description="Methyl-accepting transducer" evidence="9">
    <location>
        <begin position="359"/>
        <end position="595"/>
    </location>
</feature>